<feature type="compositionally biased region" description="Basic residues" evidence="1">
    <location>
        <begin position="240"/>
        <end position="249"/>
    </location>
</feature>
<dbReference type="AlphaFoldDB" id="A0A840PHF8"/>
<accession>A0A840PHF8</accession>
<evidence type="ECO:0000256" key="1">
    <source>
        <dbReference type="SAM" id="MobiDB-lite"/>
    </source>
</evidence>
<keyword evidence="3" id="KW-1185">Reference proteome</keyword>
<feature type="compositionally biased region" description="Low complexity" evidence="1">
    <location>
        <begin position="159"/>
        <end position="172"/>
    </location>
</feature>
<evidence type="ECO:0000313" key="3">
    <source>
        <dbReference type="Proteomes" id="UP000578449"/>
    </source>
</evidence>
<reference evidence="2 3" key="1">
    <citation type="submission" date="2020-08" db="EMBL/GenBank/DDBJ databases">
        <title>Genomic Encyclopedia of Type Strains, Phase IV (KMG-IV): sequencing the most valuable type-strain genomes for metagenomic binning, comparative biology and taxonomic classification.</title>
        <authorList>
            <person name="Goeker M."/>
        </authorList>
    </citation>
    <scope>NUCLEOTIDE SEQUENCE [LARGE SCALE GENOMIC DNA]</scope>
    <source>
        <strain evidence="2 3">DSM 45615</strain>
    </source>
</reference>
<sequence>MVRGAAAVLRAMRCVALSAGGGLRLVGGAAALPAGMGSVLGLRADAWCLWYLWPWSVLVLCSGGVAHHTHPPPAAPAAQRTSPSLGTGSGTGTEDRPTGDREPGTGRPGTGNREPADRGPGTGNRPTGDREPADRRPGTEDGGRGTGDRQHLPTPDGHTATTARQAPTTTAAPSPPPLTTPQPSCAPAHLRRAGPPPGPRDWPTATVGRRPREDVAFAQVPAHLSRFAEDPPLPDTRPQAGHHGRRTIRHPLGEWWT</sequence>
<feature type="compositionally biased region" description="Basic and acidic residues" evidence="1">
    <location>
        <begin position="93"/>
        <end position="104"/>
    </location>
</feature>
<protein>
    <submittedName>
        <fullName evidence="2">Uncharacterized protein</fullName>
    </submittedName>
</protein>
<comment type="caution">
    <text evidence="2">The sequence shown here is derived from an EMBL/GenBank/DDBJ whole genome shotgun (WGS) entry which is preliminary data.</text>
</comment>
<evidence type="ECO:0000313" key="2">
    <source>
        <dbReference type="EMBL" id="MBB5138276.1"/>
    </source>
</evidence>
<organism evidence="2 3">
    <name type="scientific">Thermocatellispora tengchongensis</name>
    <dbReference type="NCBI Taxonomy" id="1073253"/>
    <lineage>
        <taxon>Bacteria</taxon>
        <taxon>Bacillati</taxon>
        <taxon>Actinomycetota</taxon>
        <taxon>Actinomycetes</taxon>
        <taxon>Streptosporangiales</taxon>
        <taxon>Streptosporangiaceae</taxon>
        <taxon>Thermocatellispora</taxon>
    </lineage>
</organism>
<dbReference type="EMBL" id="JACHGN010000022">
    <property type="protein sequence ID" value="MBB5138276.1"/>
    <property type="molecule type" value="Genomic_DNA"/>
</dbReference>
<feature type="region of interest" description="Disordered" evidence="1">
    <location>
        <begin position="69"/>
        <end position="257"/>
    </location>
</feature>
<name>A0A840PHF8_9ACTN</name>
<proteinExistence type="predicted"/>
<gene>
    <name evidence="2" type="ORF">HNP84_008029</name>
</gene>
<feature type="compositionally biased region" description="Low complexity" evidence="1">
    <location>
        <begin position="76"/>
        <end position="86"/>
    </location>
</feature>
<dbReference type="Proteomes" id="UP000578449">
    <property type="component" value="Unassembled WGS sequence"/>
</dbReference>
<feature type="compositionally biased region" description="Basic and acidic residues" evidence="1">
    <location>
        <begin position="127"/>
        <end position="151"/>
    </location>
</feature>